<dbReference type="PROSITE" id="PS51186">
    <property type="entry name" value="GNAT"/>
    <property type="match status" value="1"/>
</dbReference>
<dbReference type="PANTHER" id="PTHR43610:SF1">
    <property type="entry name" value="N-ACETYLTRANSFERASE DOMAIN-CONTAINING PROTEIN"/>
    <property type="match status" value="1"/>
</dbReference>
<dbReference type="RefSeq" id="WP_190995808.1">
    <property type="nucleotide sequence ID" value="NZ_JACOIK010000016.1"/>
</dbReference>
<gene>
    <name evidence="2" type="ORF">H8B06_19200</name>
</gene>
<accession>A0ABR7YUV5</accession>
<dbReference type="SUPFAM" id="SSF55729">
    <property type="entry name" value="Acyl-CoA N-acyltransferases (Nat)"/>
    <property type="match status" value="1"/>
</dbReference>
<evidence type="ECO:0000313" key="3">
    <source>
        <dbReference type="Proteomes" id="UP000602759"/>
    </source>
</evidence>
<dbReference type="InterPro" id="IPR000182">
    <property type="entry name" value="GNAT_dom"/>
</dbReference>
<dbReference type="Pfam" id="PF13302">
    <property type="entry name" value="Acetyltransf_3"/>
    <property type="match status" value="1"/>
</dbReference>
<evidence type="ECO:0000313" key="2">
    <source>
        <dbReference type="EMBL" id="MBD1434956.1"/>
    </source>
</evidence>
<name>A0ABR7YUV5_9SPHI</name>
<dbReference type="Gene3D" id="3.40.630.30">
    <property type="match status" value="1"/>
</dbReference>
<protein>
    <submittedName>
        <fullName evidence="2">GNAT family N-acetyltransferase</fullName>
    </submittedName>
</protein>
<reference evidence="2 3" key="1">
    <citation type="submission" date="2020-08" db="EMBL/GenBank/DDBJ databases">
        <title>Sphingobacterium sp. DN00404 isolated from aquaculture water.</title>
        <authorList>
            <person name="Zhang M."/>
        </authorList>
    </citation>
    <scope>NUCLEOTIDE SEQUENCE [LARGE SCALE GENOMIC DNA]</scope>
    <source>
        <strain evidence="2 3">DN00404</strain>
    </source>
</reference>
<keyword evidence="3" id="KW-1185">Reference proteome</keyword>
<proteinExistence type="predicted"/>
<dbReference type="Proteomes" id="UP000602759">
    <property type="component" value="Unassembled WGS sequence"/>
</dbReference>
<dbReference type="InterPro" id="IPR016181">
    <property type="entry name" value="Acyl_CoA_acyltransferase"/>
</dbReference>
<sequence>MSSVEFFDNQIVLESGRALLRPLAASDIDDLEKISYTDGLWEYGRRVKNRKDLEEYIEFCLGARKSKNLYPFAIIDKQDKKIAGITMLGGIDFPNKRLEIGWTWLGIAYQGTGLNRACKSILLMHAFEELGMRRVEFKVDNKNIKSQKAVEKLGAFKEGCLRNYAIQSYGNSSGTIVYSIIDEEWTTLKNDM</sequence>
<evidence type="ECO:0000259" key="1">
    <source>
        <dbReference type="PROSITE" id="PS51186"/>
    </source>
</evidence>
<organism evidence="2 3">
    <name type="scientific">Sphingobacterium micropteri</name>
    <dbReference type="NCBI Taxonomy" id="2763501"/>
    <lineage>
        <taxon>Bacteria</taxon>
        <taxon>Pseudomonadati</taxon>
        <taxon>Bacteroidota</taxon>
        <taxon>Sphingobacteriia</taxon>
        <taxon>Sphingobacteriales</taxon>
        <taxon>Sphingobacteriaceae</taxon>
        <taxon>Sphingobacterium</taxon>
    </lineage>
</organism>
<feature type="domain" description="N-acetyltransferase" evidence="1">
    <location>
        <begin position="18"/>
        <end position="183"/>
    </location>
</feature>
<dbReference type="EMBL" id="JACOIK010000016">
    <property type="protein sequence ID" value="MBD1434956.1"/>
    <property type="molecule type" value="Genomic_DNA"/>
</dbReference>
<comment type="caution">
    <text evidence="2">The sequence shown here is derived from an EMBL/GenBank/DDBJ whole genome shotgun (WGS) entry which is preliminary data.</text>
</comment>
<dbReference type="PANTHER" id="PTHR43610">
    <property type="entry name" value="BLL6696 PROTEIN"/>
    <property type="match status" value="1"/>
</dbReference>